<sequence length="60" mass="6752">MKHSKLKYIILGLIVALSEYIYSILLSSHITNIFIRGTIAAAIALIAVLVLYLLERKDNH</sequence>
<feature type="transmembrane region" description="Helical" evidence="1">
    <location>
        <begin position="33"/>
        <end position="54"/>
    </location>
</feature>
<comment type="caution">
    <text evidence="2">The sequence shown here is derived from an EMBL/GenBank/DDBJ whole genome shotgun (WGS) entry which is preliminary data.</text>
</comment>
<evidence type="ECO:0000313" key="3">
    <source>
        <dbReference type="Proteomes" id="UP001519292"/>
    </source>
</evidence>
<keyword evidence="1" id="KW-0812">Transmembrane</keyword>
<keyword evidence="3" id="KW-1185">Reference proteome</keyword>
<dbReference type="Proteomes" id="UP001519292">
    <property type="component" value="Unassembled WGS sequence"/>
</dbReference>
<reference evidence="2 3" key="1">
    <citation type="submission" date="2021-03" db="EMBL/GenBank/DDBJ databases">
        <title>Genomic Encyclopedia of Type Strains, Phase IV (KMG-IV): sequencing the most valuable type-strain genomes for metagenomic binning, comparative biology and taxonomic classification.</title>
        <authorList>
            <person name="Goeker M."/>
        </authorList>
    </citation>
    <scope>NUCLEOTIDE SEQUENCE [LARGE SCALE GENOMIC DNA]</scope>
    <source>
        <strain evidence="2 3">DSM 101872</strain>
    </source>
</reference>
<evidence type="ECO:0000313" key="2">
    <source>
        <dbReference type="EMBL" id="MBP2057464.1"/>
    </source>
</evidence>
<gene>
    <name evidence="2" type="ORF">J2Z60_000628</name>
</gene>
<evidence type="ECO:0000256" key="1">
    <source>
        <dbReference type="SAM" id="Phobius"/>
    </source>
</evidence>
<proteinExistence type="predicted"/>
<protein>
    <submittedName>
        <fullName evidence="2">Uncharacterized protein</fullName>
    </submittedName>
</protein>
<feature type="transmembrane region" description="Helical" evidence="1">
    <location>
        <begin position="7"/>
        <end position="27"/>
    </location>
</feature>
<keyword evidence="1" id="KW-1133">Transmembrane helix</keyword>
<dbReference type="RefSeq" id="WP_209686203.1">
    <property type="nucleotide sequence ID" value="NZ_JAGGLU010000002.1"/>
</dbReference>
<accession>A0ABS4MCR9</accession>
<name>A0ABS4MCR9_9LACO</name>
<dbReference type="EMBL" id="JAGGLU010000002">
    <property type="protein sequence ID" value="MBP2057464.1"/>
    <property type="molecule type" value="Genomic_DNA"/>
</dbReference>
<keyword evidence="1" id="KW-0472">Membrane</keyword>
<organism evidence="2 3">
    <name type="scientific">Lactobacillus colini</name>
    <dbReference type="NCBI Taxonomy" id="1819254"/>
    <lineage>
        <taxon>Bacteria</taxon>
        <taxon>Bacillati</taxon>
        <taxon>Bacillota</taxon>
        <taxon>Bacilli</taxon>
        <taxon>Lactobacillales</taxon>
        <taxon>Lactobacillaceae</taxon>
        <taxon>Lactobacillus</taxon>
    </lineage>
</organism>